<comment type="caution">
    <text evidence="2">The sequence shown here is derived from an EMBL/GenBank/DDBJ whole genome shotgun (WGS) entry which is preliminary data.</text>
</comment>
<dbReference type="Proteomes" id="UP001596086">
    <property type="component" value="Unassembled WGS sequence"/>
</dbReference>
<dbReference type="RefSeq" id="WP_379768909.1">
    <property type="nucleotide sequence ID" value="NZ_JBHSMZ010000004.1"/>
</dbReference>
<proteinExistence type="predicted"/>
<gene>
    <name evidence="2" type="ORF">ACFPO9_07260</name>
</gene>
<organism evidence="2 3">
    <name type="scientific">Massilia aerilata</name>
    <dbReference type="NCBI Taxonomy" id="453817"/>
    <lineage>
        <taxon>Bacteria</taxon>
        <taxon>Pseudomonadati</taxon>
        <taxon>Pseudomonadota</taxon>
        <taxon>Betaproteobacteria</taxon>
        <taxon>Burkholderiales</taxon>
        <taxon>Oxalobacteraceae</taxon>
        <taxon>Telluria group</taxon>
        <taxon>Massilia</taxon>
    </lineage>
</organism>
<protein>
    <recommendedName>
        <fullName evidence="4">HEPN domain-containing protein</fullName>
    </recommendedName>
</protein>
<evidence type="ECO:0000256" key="1">
    <source>
        <dbReference type="SAM" id="MobiDB-lite"/>
    </source>
</evidence>
<reference evidence="3" key="1">
    <citation type="journal article" date="2019" name="Int. J. Syst. Evol. Microbiol.">
        <title>The Global Catalogue of Microorganisms (GCM) 10K type strain sequencing project: providing services to taxonomists for standard genome sequencing and annotation.</title>
        <authorList>
            <consortium name="The Broad Institute Genomics Platform"/>
            <consortium name="The Broad Institute Genome Sequencing Center for Infectious Disease"/>
            <person name="Wu L."/>
            <person name="Ma J."/>
        </authorList>
    </citation>
    <scope>NUCLEOTIDE SEQUENCE [LARGE SCALE GENOMIC DNA]</scope>
    <source>
        <strain evidence="3">CGMCC 4.5798</strain>
    </source>
</reference>
<keyword evidence="3" id="KW-1185">Reference proteome</keyword>
<dbReference type="EMBL" id="JBHSMZ010000004">
    <property type="protein sequence ID" value="MFC5548313.1"/>
    <property type="molecule type" value="Genomic_DNA"/>
</dbReference>
<evidence type="ECO:0000313" key="2">
    <source>
        <dbReference type="EMBL" id="MFC5548313.1"/>
    </source>
</evidence>
<sequence length="85" mass="9586">MGTSAASTASYRDHDIAIHPSGRPGDSLTDAFMILEPTTNPMFTRTLYEHPHDRIKKYGTEDEAREAALQLARAWIDARLDKRVE</sequence>
<accession>A0ABW0RU89</accession>
<feature type="compositionally biased region" description="Polar residues" evidence="1">
    <location>
        <begin position="1"/>
        <end position="10"/>
    </location>
</feature>
<evidence type="ECO:0008006" key="4">
    <source>
        <dbReference type="Google" id="ProtNLM"/>
    </source>
</evidence>
<feature type="region of interest" description="Disordered" evidence="1">
    <location>
        <begin position="1"/>
        <end position="23"/>
    </location>
</feature>
<evidence type="ECO:0000313" key="3">
    <source>
        <dbReference type="Proteomes" id="UP001596086"/>
    </source>
</evidence>
<name>A0ABW0RU89_9BURK</name>